<feature type="compositionally biased region" description="Polar residues" evidence="1">
    <location>
        <begin position="40"/>
        <end position="59"/>
    </location>
</feature>
<evidence type="ECO:0000313" key="2">
    <source>
        <dbReference type="EMBL" id="PNG03116.1"/>
    </source>
</evidence>
<dbReference type="AlphaFoldDB" id="A0A2N8SKU3"/>
<dbReference type="EMBL" id="POUW01000012">
    <property type="protein sequence ID" value="PNG03116.1"/>
    <property type="molecule type" value="Genomic_DNA"/>
</dbReference>
<sequence>MTEDRKIIIEGYQPEIIKKGYQPSAPINIPTGDPKPQGGYQPTSSGDNPSNVSTPPGDE</sequence>
<protein>
    <submittedName>
        <fullName evidence="2">Uncharacterized protein</fullName>
    </submittedName>
</protein>
<evidence type="ECO:0000313" key="3">
    <source>
        <dbReference type="Proteomes" id="UP000235897"/>
    </source>
</evidence>
<feature type="region of interest" description="Disordered" evidence="1">
    <location>
        <begin position="17"/>
        <end position="59"/>
    </location>
</feature>
<dbReference type="OrthoDB" id="9948812at2"/>
<gene>
    <name evidence="2" type="ORF">CXL00_22005</name>
</gene>
<comment type="caution">
    <text evidence="2">The sequence shown here is derived from an EMBL/GenBank/DDBJ whole genome shotgun (WGS) entry which is preliminary data.</text>
</comment>
<accession>A0A2N8SKU3</accession>
<evidence type="ECO:0000256" key="1">
    <source>
        <dbReference type="SAM" id="MobiDB-lite"/>
    </source>
</evidence>
<reference evidence="2 3" key="1">
    <citation type="submission" date="2018-01" db="EMBL/GenBank/DDBJ databases">
        <title>Denitrification phenotypes of diverse strains of Pseudomonas stutzeri.</title>
        <authorList>
            <person name="Milligan D.A."/>
            <person name="Bergaust L."/>
            <person name="Bakken L.R."/>
            <person name="Frostegard A."/>
        </authorList>
    </citation>
    <scope>NUCLEOTIDE SEQUENCE [LARGE SCALE GENOMIC DNA]</scope>
    <source>
        <strain evidence="2 3">28a3</strain>
    </source>
</reference>
<dbReference type="Proteomes" id="UP000235897">
    <property type="component" value="Unassembled WGS sequence"/>
</dbReference>
<name>A0A2N8SKU3_STUST</name>
<organism evidence="2 3">
    <name type="scientific">Stutzerimonas stutzeri</name>
    <name type="common">Pseudomonas stutzeri</name>
    <dbReference type="NCBI Taxonomy" id="316"/>
    <lineage>
        <taxon>Bacteria</taxon>
        <taxon>Pseudomonadati</taxon>
        <taxon>Pseudomonadota</taxon>
        <taxon>Gammaproteobacteria</taxon>
        <taxon>Pseudomonadales</taxon>
        <taxon>Pseudomonadaceae</taxon>
        <taxon>Stutzerimonas</taxon>
    </lineage>
</organism>
<dbReference type="RefSeq" id="WP_080656802.1">
    <property type="nucleotide sequence ID" value="NZ_JAMOIG010000026.1"/>
</dbReference>
<proteinExistence type="predicted"/>